<evidence type="ECO:0000259" key="7">
    <source>
        <dbReference type="Pfam" id="PF12698"/>
    </source>
</evidence>
<evidence type="ECO:0000256" key="2">
    <source>
        <dbReference type="ARBA" id="ARBA00022475"/>
    </source>
</evidence>
<evidence type="ECO:0000313" key="9">
    <source>
        <dbReference type="Proteomes" id="UP000185934"/>
    </source>
</evidence>
<keyword evidence="4 6" id="KW-1133">Transmembrane helix</keyword>
<comment type="subcellular location">
    <subcellularLocation>
        <location evidence="1">Cell membrane</location>
        <topology evidence="1">Multi-pass membrane protein</topology>
    </subcellularLocation>
</comment>
<sequence length="409" mass="43662">MSKTALIFKHEFTTLIRRTGFIVMTVAVPLVGLIVILGGQIFSGGQGGGGGGPVEQIKIGYVDQASLITGHQQEGSFDFVGYETIEAANQALINKTVSEYIVIPQDYIATGALVRFTTERQLEVPGDRLGAIQSFMLDNLLSPNVGAAVIDRVKAPANLSNVILDPVTGLPAENQGGVAAFLLPYLFSILLVMSIFTSSGYLLQGLAEEKENRIMEVLLSSVSARQLITGKVLGLGAAGLAQMAIWLFSARFLASLASANFSAILGSIELSATFVILGLAYFILGYLLFAILLAAIGSIASSMRESQQLAAIFSVLAVSPLWGLVFIIENPQHPVSVFLTIFPFTAPITTMIRVGTAEVPFWQIGLSMTVMAASIFGLLLLSAKVFRTFLLMTGKTPRIGEILHMLKEA</sequence>
<dbReference type="PANTHER" id="PTHR30294">
    <property type="entry name" value="MEMBRANE COMPONENT OF ABC TRANSPORTER YHHJ-RELATED"/>
    <property type="match status" value="1"/>
</dbReference>
<dbReference type="EMBL" id="CP018258">
    <property type="protein sequence ID" value="APV45434.1"/>
    <property type="molecule type" value="Genomic_DNA"/>
</dbReference>
<feature type="transmembrane region" description="Helical" evidence="6">
    <location>
        <begin position="361"/>
        <end position="381"/>
    </location>
</feature>
<proteinExistence type="predicted"/>
<feature type="transmembrane region" description="Helical" evidence="6">
    <location>
        <begin position="232"/>
        <end position="254"/>
    </location>
</feature>
<gene>
    <name evidence="8" type="ORF">Dform_02125</name>
</gene>
<organism evidence="8 9">
    <name type="scientific">Dehalogenimonas formicexedens</name>
    <dbReference type="NCBI Taxonomy" id="1839801"/>
    <lineage>
        <taxon>Bacteria</taxon>
        <taxon>Bacillati</taxon>
        <taxon>Chloroflexota</taxon>
        <taxon>Dehalococcoidia</taxon>
        <taxon>Dehalococcoidales</taxon>
        <taxon>Dehalococcoidaceae</taxon>
        <taxon>Dehalogenimonas</taxon>
    </lineage>
</organism>
<dbReference type="AlphaFoldDB" id="A0A1P8FAF6"/>
<evidence type="ECO:0000256" key="3">
    <source>
        <dbReference type="ARBA" id="ARBA00022692"/>
    </source>
</evidence>
<evidence type="ECO:0000313" key="8">
    <source>
        <dbReference type="EMBL" id="APV45434.1"/>
    </source>
</evidence>
<evidence type="ECO:0000256" key="4">
    <source>
        <dbReference type="ARBA" id="ARBA00022989"/>
    </source>
</evidence>
<evidence type="ECO:0000256" key="5">
    <source>
        <dbReference type="ARBA" id="ARBA00023136"/>
    </source>
</evidence>
<keyword evidence="2" id="KW-1003">Cell membrane</keyword>
<dbReference type="InterPro" id="IPR013525">
    <property type="entry name" value="ABC2_TM"/>
</dbReference>
<evidence type="ECO:0000256" key="1">
    <source>
        <dbReference type="ARBA" id="ARBA00004651"/>
    </source>
</evidence>
<protein>
    <submittedName>
        <fullName evidence="8">ABC-2 type transport system permease protein</fullName>
    </submittedName>
</protein>
<dbReference type="PANTHER" id="PTHR30294:SF29">
    <property type="entry name" value="MULTIDRUG ABC TRANSPORTER PERMEASE YBHS-RELATED"/>
    <property type="match status" value="1"/>
</dbReference>
<keyword evidence="3 6" id="KW-0812">Transmembrane</keyword>
<dbReference type="KEGG" id="dfo:Dform_02125"/>
<dbReference type="OrthoDB" id="142621at2"/>
<feature type="domain" description="ABC-2 type transporter transmembrane" evidence="7">
    <location>
        <begin position="21"/>
        <end position="383"/>
    </location>
</feature>
<dbReference type="GO" id="GO:0140359">
    <property type="term" value="F:ABC-type transporter activity"/>
    <property type="evidence" value="ECO:0007669"/>
    <property type="project" value="InterPro"/>
</dbReference>
<dbReference type="RefSeq" id="WP_076004930.1">
    <property type="nucleotide sequence ID" value="NZ_CP018258.1"/>
</dbReference>
<dbReference type="Pfam" id="PF12698">
    <property type="entry name" value="ABC2_membrane_3"/>
    <property type="match status" value="1"/>
</dbReference>
<feature type="transmembrane region" description="Helical" evidence="6">
    <location>
        <begin position="21"/>
        <end position="42"/>
    </location>
</feature>
<feature type="transmembrane region" description="Helical" evidence="6">
    <location>
        <begin position="309"/>
        <end position="328"/>
    </location>
</feature>
<evidence type="ECO:0000256" key="6">
    <source>
        <dbReference type="SAM" id="Phobius"/>
    </source>
</evidence>
<dbReference type="Proteomes" id="UP000185934">
    <property type="component" value="Chromosome"/>
</dbReference>
<keyword evidence="9" id="KW-1185">Reference proteome</keyword>
<dbReference type="InterPro" id="IPR051449">
    <property type="entry name" value="ABC-2_transporter_component"/>
</dbReference>
<accession>A0A1P8FAF6</accession>
<dbReference type="STRING" id="1839801.Dform_02125"/>
<reference evidence="9" key="1">
    <citation type="submission" date="2016-11" db="EMBL/GenBank/DDBJ databases">
        <title>Dehalogenimonas formicexedens sp. nov., a chlorinated alkane respiring bacterium isolated from contaminated groundwater.</title>
        <authorList>
            <person name="Key T.A."/>
            <person name="Bowman K.S."/>
            <person name="Lee I."/>
            <person name="Chun J."/>
            <person name="Albuquerque L."/>
            <person name="da Costa M.S."/>
            <person name="Rainey F.A."/>
            <person name="Moe W.M."/>
        </authorList>
    </citation>
    <scope>NUCLEOTIDE SEQUENCE [LARGE SCALE GENOMIC DNA]</scope>
    <source>
        <strain evidence="9">NSZ-14</strain>
    </source>
</reference>
<name>A0A1P8FAF6_9CHLR</name>
<dbReference type="GO" id="GO:0005886">
    <property type="term" value="C:plasma membrane"/>
    <property type="evidence" value="ECO:0007669"/>
    <property type="project" value="UniProtKB-SubCell"/>
</dbReference>
<feature type="transmembrane region" description="Helical" evidence="6">
    <location>
        <begin position="178"/>
        <end position="203"/>
    </location>
</feature>
<keyword evidence="5 6" id="KW-0472">Membrane</keyword>
<feature type="transmembrane region" description="Helical" evidence="6">
    <location>
        <begin position="274"/>
        <end position="297"/>
    </location>
</feature>